<evidence type="ECO:0000313" key="3">
    <source>
        <dbReference type="Proteomes" id="UP000247476"/>
    </source>
</evidence>
<evidence type="ECO:0000259" key="1">
    <source>
        <dbReference type="Pfam" id="PF03734"/>
    </source>
</evidence>
<name>A0A2V5KJD1_9BACL</name>
<dbReference type="GO" id="GO:0016740">
    <property type="term" value="F:transferase activity"/>
    <property type="evidence" value="ECO:0007669"/>
    <property type="project" value="InterPro"/>
</dbReference>
<dbReference type="Pfam" id="PF03734">
    <property type="entry name" value="YkuD"/>
    <property type="match status" value="1"/>
</dbReference>
<dbReference type="PANTHER" id="PTHR38589:SF1">
    <property type="entry name" value="BLR0621 PROTEIN"/>
    <property type="match status" value="1"/>
</dbReference>
<comment type="caution">
    <text evidence="2">The sequence shown here is derived from an EMBL/GenBank/DDBJ whole genome shotgun (WGS) entry which is preliminary data.</text>
</comment>
<sequence>MECDDLFWYFERFFAAIPFLYDASGRIMNGTDRSRDGRGKGGGEAMEICPIDRARQMLVVETPDYASVRATLSMWEAAAGGWRREARVPAAIGRGGLTLLKREGDGRTPAGRFRMGTGFGAPPAPGGSWPYRVVDAHDYWIDDPQSDDYNTWVRYAGDPAARWKSFERLAIPPYRKAAVIRYNDEPIVKGRGSAIFFHVWSGPDAGSAGCVTAAEEHVVGVLEWMRPEAEPVMAIGTRQELVRLAPFAL</sequence>
<dbReference type="AlphaFoldDB" id="A0A2V5KJD1"/>
<reference evidence="2 3" key="1">
    <citation type="submission" date="2018-05" db="EMBL/GenBank/DDBJ databases">
        <title>Paenibacillus flagellatus sp. nov., isolated from selenium mineral soil.</title>
        <authorList>
            <person name="Dai X."/>
        </authorList>
    </citation>
    <scope>NUCLEOTIDE SEQUENCE [LARGE SCALE GENOMIC DNA]</scope>
    <source>
        <strain evidence="2 3">DXL2</strain>
    </source>
</reference>
<dbReference type="EMBL" id="QJVJ01000018">
    <property type="protein sequence ID" value="PYI50497.1"/>
    <property type="molecule type" value="Genomic_DNA"/>
</dbReference>
<accession>A0A2V5KJD1</accession>
<gene>
    <name evidence="2" type="ORF">DLM86_28770</name>
</gene>
<evidence type="ECO:0000313" key="2">
    <source>
        <dbReference type="EMBL" id="PYI50497.1"/>
    </source>
</evidence>
<feature type="domain" description="L,D-TPase catalytic" evidence="1">
    <location>
        <begin position="84"/>
        <end position="228"/>
    </location>
</feature>
<dbReference type="PANTHER" id="PTHR38589">
    <property type="entry name" value="BLR0621 PROTEIN"/>
    <property type="match status" value="1"/>
</dbReference>
<keyword evidence="3" id="KW-1185">Reference proteome</keyword>
<proteinExistence type="predicted"/>
<organism evidence="2 3">
    <name type="scientific">Paenibacillus flagellatus</name>
    <dbReference type="NCBI Taxonomy" id="2211139"/>
    <lineage>
        <taxon>Bacteria</taxon>
        <taxon>Bacillati</taxon>
        <taxon>Bacillota</taxon>
        <taxon>Bacilli</taxon>
        <taxon>Bacillales</taxon>
        <taxon>Paenibacillaceae</taxon>
        <taxon>Paenibacillus</taxon>
    </lineage>
</organism>
<dbReference type="Proteomes" id="UP000247476">
    <property type="component" value="Unassembled WGS sequence"/>
</dbReference>
<protein>
    <recommendedName>
        <fullName evidence="1">L,D-TPase catalytic domain-containing protein</fullName>
    </recommendedName>
</protein>
<dbReference type="InterPro" id="IPR005490">
    <property type="entry name" value="LD_TPept_cat_dom"/>
</dbReference>